<evidence type="ECO:0000256" key="4">
    <source>
        <dbReference type="ARBA" id="ARBA00022679"/>
    </source>
</evidence>
<keyword evidence="4" id="KW-0808">Transferase</keyword>
<evidence type="ECO:0000256" key="5">
    <source>
        <dbReference type="ARBA" id="ARBA00022692"/>
    </source>
</evidence>
<gene>
    <name evidence="13 14 15 16" type="primary">LOC111134324</name>
</gene>
<dbReference type="PANTHER" id="PTHR11214">
    <property type="entry name" value="BETA-1,3-N-ACETYLGLUCOSAMINYLTRANSFERASE"/>
    <property type="match status" value="1"/>
</dbReference>
<evidence type="ECO:0000256" key="1">
    <source>
        <dbReference type="ARBA" id="ARBA00004323"/>
    </source>
</evidence>
<dbReference type="OrthoDB" id="2139606at2759"/>
<feature type="transmembrane region" description="Helical" evidence="11">
    <location>
        <begin position="12"/>
        <end position="32"/>
    </location>
</feature>
<keyword evidence="8 11" id="KW-0333">Golgi apparatus</keyword>
<evidence type="ECO:0000256" key="11">
    <source>
        <dbReference type="RuleBase" id="RU363063"/>
    </source>
</evidence>
<evidence type="ECO:0000256" key="2">
    <source>
        <dbReference type="ARBA" id="ARBA00008661"/>
    </source>
</evidence>
<evidence type="ECO:0000313" key="14">
    <source>
        <dbReference type="RefSeq" id="XP_022338959.1"/>
    </source>
</evidence>
<evidence type="ECO:0000313" key="13">
    <source>
        <dbReference type="RefSeq" id="XP_022338958.1"/>
    </source>
</evidence>
<name>A0A8B8EFU7_CRAVI</name>
<keyword evidence="6 11" id="KW-0735">Signal-anchor</keyword>
<evidence type="ECO:0000256" key="6">
    <source>
        <dbReference type="ARBA" id="ARBA00022968"/>
    </source>
</evidence>
<keyword evidence="9 11" id="KW-0472">Membrane</keyword>
<dbReference type="RefSeq" id="XP_022338958.1">
    <property type="nucleotide sequence ID" value="XM_022483250.1"/>
</dbReference>
<evidence type="ECO:0000313" key="16">
    <source>
        <dbReference type="RefSeq" id="XP_022338961.1"/>
    </source>
</evidence>
<dbReference type="RefSeq" id="XP_022338959.1">
    <property type="nucleotide sequence ID" value="XM_022483251.1"/>
</dbReference>
<dbReference type="Gene3D" id="3.90.550.50">
    <property type="match status" value="1"/>
</dbReference>
<organism evidence="12 15">
    <name type="scientific">Crassostrea virginica</name>
    <name type="common">Eastern oyster</name>
    <dbReference type="NCBI Taxonomy" id="6565"/>
    <lineage>
        <taxon>Eukaryota</taxon>
        <taxon>Metazoa</taxon>
        <taxon>Spiralia</taxon>
        <taxon>Lophotrochozoa</taxon>
        <taxon>Mollusca</taxon>
        <taxon>Bivalvia</taxon>
        <taxon>Autobranchia</taxon>
        <taxon>Pteriomorphia</taxon>
        <taxon>Ostreida</taxon>
        <taxon>Ostreoidea</taxon>
        <taxon>Ostreidae</taxon>
        <taxon>Crassostrea</taxon>
    </lineage>
</organism>
<keyword evidence="3 11" id="KW-0328">Glycosyltransferase</keyword>
<dbReference type="GO" id="GO:0006493">
    <property type="term" value="P:protein O-linked glycosylation"/>
    <property type="evidence" value="ECO:0007669"/>
    <property type="project" value="TreeGrafter"/>
</dbReference>
<dbReference type="GO" id="GO:0016758">
    <property type="term" value="F:hexosyltransferase activity"/>
    <property type="evidence" value="ECO:0007669"/>
    <property type="project" value="InterPro"/>
</dbReference>
<comment type="subcellular location">
    <subcellularLocation>
        <location evidence="1 11">Golgi apparatus membrane</location>
        <topology evidence="1 11">Single-pass type II membrane protein</topology>
    </subcellularLocation>
</comment>
<evidence type="ECO:0000313" key="15">
    <source>
        <dbReference type="RefSeq" id="XP_022338960.1"/>
    </source>
</evidence>
<keyword evidence="10" id="KW-0325">Glycoprotein</keyword>
<proteinExistence type="inferred from homology"/>
<reference evidence="13 14" key="1">
    <citation type="submission" date="2025-04" db="UniProtKB">
        <authorList>
            <consortium name="RefSeq"/>
        </authorList>
    </citation>
    <scope>IDENTIFICATION</scope>
    <source>
        <tissue evidence="13 14">Whole sample</tissue>
    </source>
</reference>
<accession>A0A8B8EFU7</accession>
<keyword evidence="7 11" id="KW-1133">Transmembrane helix</keyword>
<evidence type="ECO:0000256" key="3">
    <source>
        <dbReference type="ARBA" id="ARBA00022676"/>
    </source>
</evidence>
<evidence type="ECO:0000313" key="12">
    <source>
        <dbReference type="Proteomes" id="UP000694844"/>
    </source>
</evidence>
<dbReference type="GO" id="GO:0000139">
    <property type="term" value="C:Golgi membrane"/>
    <property type="evidence" value="ECO:0007669"/>
    <property type="project" value="UniProtKB-SubCell"/>
</dbReference>
<dbReference type="PANTHER" id="PTHR11214:SF314">
    <property type="entry name" value="HEXOSYLTRANSFERASE"/>
    <property type="match status" value="1"/>
</dbReference>
<protein>
    <recommendedName>
        <fullName evidence="11">Hexosyltransferase</fullName>
        <ecNumber evidence="11">2.4.1.-</ecNumber>
    </recommendedName>
</protein>
<dbReference type="AlphaFoldDB" id="A0A8B8EFU7"/>
<keyword evidence="5 11" id="KW-0812">Transmembrane</keyword>
<evidence type="ECO:0000256" key="8">
    <source>
        <dbReference type="ARBA" id="ARBA00023034"/>
    </source>
</evidence>
<dbReference type="RefSeq" id="XP_022338960.1">
    <property type="nucleotide sequence ID" value="XM_022483252.1"/>
</dbReference>
<keyword evidence="12" id="KW-1185">Reference proteome</keyword>
<evidence type="ECO:0000256" key="9">
    <source>
        <dbReference type="ARBA" id="ARBA00023136"/>
    </source>
</evidence>
<dbReference type="RefSeq" id="XP_022338961.1">
    <property type="nucleotide sequence ID" value="XM_022483253.1"/>
</dbReference>
<dbReference type="FunFam" id="3.90.550.50:FF:000001">
    <property type="entry name" value="Hexosyltransferase"/>
    <property type="match status" value="1"/>
</dbReference>
<sequence length="327" mass="37467">MKTSAMARFLQNVFFTCVLLTFMALVVITNSIKSTPLPEPLTSHAIKSSVLPSDRNITQWSAYLPYLKNPTTICDSFKTFDGIKILVLVKSSPENFHLRSWIRYKADKNQEFKDSVRTVFLLGQSGSRDKDILKESQVHGDIVQGSFVDAYRNLTLKTIMGYRWLSEHCANSDYVVYKDDDFRIHFGNLIKQFKAQKNKDSIFIGHLVQKGKMIYRDPKHKWYLSKEDYPKNILPPYFPGGAYVVSTSIARKLASNFEKVKIIPIDDVYIGLVAQTLTITLTHSKLFGVGNCDNFQKNIACREFSKPDEVLDAWKTMTVYNLEKTKT</sequence>
<evidence type="ECO:0000256" key="7">
    <source>
        <dbReference type="ARBA" id="ARBA00022989"/>
    </source>
</evidence>
<dbReference type="Proteomes" id="UP000694844">
    <property type="component" value="Chromosome 5"/>
</dbReference>
<dbReference type="EC" id="2.4.1.-" evidence="11"/>
<dbReference type="Pfam" id="PF01762">
    <property type="entry name" value="Galactosyl_T"/>
    <property type="match status" value="1"/>
</dbReference>
<comment type="similarity">
    <text evidence="2 11">Belongs to the glycosyltransferase 31 family.</text>
</comment>
<dbReference type="GeneID" id="111134324"/>
<dbReference type="InterPro" id="IPR002659">
    <property type="entry name" value="Glyco_trans_31"/>
</dbReference>
<evidence type="ECO:0000256" key="10">
    <source>
        <dbReference type="ARBA" id="ARBA00023180"/>
    </source>
</evidence>